<dbReference type="GO" id="GO:0008360">
    <property type="term" value="P:regulation of cell shape"/>
    <property type="evidence" value="ECO:0007669"/>
    <property type="project" value="UniProtKB-KW"/>
</dbReference>
<keyword evidence="32" id="KW-1185">Reference proteome</keyword>
<keyword evidence="22" id="KW-0961">Cell wall biogenesis/degradation</keyword>
<keyword evidence="16" id="KW-0735">Signal-anchor</keyword>
<keyword evidence="8" id="KW-1003">Cell membrane</keyword>
<dbReference type="SUPFAM" id="SSF53955">
    <property type="entry name" value="Lysozyme-like"/>
    <property type="match status" value="1"/>
</dbReference>
<comment type="caution">
    <text evidence="31">The sequence shown here is derived from an EMBL/GenBank/DDBJ whole genome shotgun (WGS) entry which is preliminary data.</text>
</comment>
<dbReference type="GO" id="GO:0046677">
    <property type="term" value="P:response to antibiotic"/>
    <property type="evidence" value="ECO:0007669"/>
    <property type="project" value="UniProtKB-KW"/>
</dbReference>
<comment type="catalytic activity">
    <reaction evidence="23">
        <text>Preferential cleavage: (Ac)2-L-Lys-D-Ala-|-D-Ala. Also transpeptidation of peptidyl-alanyl moieties that are N-acyl substituents of D-alanine.</text>
        <dbReference type="EC" id="3.4.16.4"/>
    </reaction>
</comment>
<evidence type="ECO:0000256" key="2">
    <source>
        <dbReference type="ARBA" id="ARBA00004401"/>
    </source>
</evidence>
<dbReference type="PATRIC" id="fig|1121326.3.peg.759"/>
<organism evidence="31 32">
    <name type="scientific">Clostridium magnum DSM 2767</name>
    <dbReference type="NCBI Taxonomy" id="1121326"/>
    <lineage>
        <taxon>Bacteria</taxon>
        <taxon>Bacillati</taxon>
        <taxon>Bacillota</taxon>
        <taxon>Clostridia</taxon>
        <taxon>Eubacteriales</taxon>
        <taxon>Clostridiaceae</taxon>
        <taxon>Clostridium</taxon>
    </lineage>
</organism>
<evidence type="ECO:0000256" key="3">
    <source>
        <dbReference type="ARBA" id="ARBA00004752"/>
    </source>
</evidence>
<evidence type="ECO:0000256" key="10">
    <source>
        <dbReference type="ARBA" id="ARBA00022670"/>
    </source>
</evidence>
<dbReference type="InterPro" id="IPR012338">
    <property type="entry name" value="Beta-lactam/transpept-like"/>
</dbReference>
<comment type="function">
    <text evidence="1">Cell wall formation. Synthesis of cross-linked peptidoglycan from the lipid intermediates. The enzyme has a penicillin-insensitive transglycosylase N-terminal domain (formation of linear glycan strands) and a penicillin-sensitive transpeptidase C-terminal domain (cross-linking of the peptide subunits).</text>
</comment>
<comment type="catalytic activity">
    <reaction evidence="25">
        <text>[GlcNAc-(1-&gt;4)-Mur2Ac(oyl-L-Ala-gamma-D-Glu-L-Lys-D-Ala-D-Ala)](n)-di-trans,octa-cis-undecaprenyl diphosphate + beta-D-GlcNAc-(1-&gt;4)-Mur2Ac(oyl-L-Ala-gamma-D-Glu-L-Lys-D-Ala-D-Ala)-di-trans,octa-cis-undecaprenyl diphosphate = [GlcNAc-(1-&gt;4)-Mur2Ac(oyl-L-Ala-gamma-D-Glu-L-Lys-D-Ala-D-Ala)](n+1)-di-trans,octa-cis-undecaprenyl diphosphate + di-trans,octa-cis-undecaprenyl diphosphate + H(+)</text>
        <dbReference type="Rhea" id="RHEA:23708"/>
        <dbReference type="Rhea" id="RHEA-COMP:9602"/>
        <dbReference type="Rhea" id="RHEA-COMP:9603"/>
        <dbReference type="ChEBI" id="CHEBI:15378"/>
        <dbReference type="ChEBI" id="CHEBI:58405"/>
        <dbReference type="ChEBI" id="CHEBI:60033"/>
        <dbReference type="ChEBI" id="CHEBI:78435"/>
        <dbReference type="EC" id="2.4.99.28"/>
    </reaction>
</comment>
<feature type="compositionally biased region" description="Low complexity" evidence="27">
    <location>
        <begin position="734"/>
        <end position="743"/>
    </location>
</feature>
<keyword evidence="18 28" id="KW-1133">Transmembrane helix</keyword>
<evidence type="ECO:0000256" key="13">
    <source>
        <dbReference type="ARBA" id="ARBA00022692"/>
    </source>
</evidence>
<evidence type="ECO:0000259" key="30">
    <source>
        <dbReference type="Pfam" id="PF00912"/>
    </source>
</evidence>
<evidence type="ECO:0000256" key="12">
    <source>
        <dbReference type="ARBA" id="ARBA00022679"/>
    </source>
</evidence>
<evidence type="ECO:0000256" key="15">
    <source>
        <dbReference type="ARBA" id="ARBA00022960"/>
    </source>
</evidence>
<dbReference type="RefSeq" id="WP_066618164.1">
    <property type="nucleotide sequence ID" value="NZ_FQXL01000012.1"/>
</dbReference>
<dbReference type="EC" id="3.4.16.4" evidence="6"/>
<dbReference type="STRING" id="1121326.CLMAG_08010"/>
<dbReference type="InterPro" id="IPR001264">
    <property type="entry name" value="Glyco_trans_51"/>
</dbReference>
<evidence type="ECO:0000256" key="7">
    <source>
        <dbReference type="ARBA" id="ARBA00018638"/>
    </source>
</evidence>
<feature type="region of interest" description="Disordered" evidence="27">
    <location>
        <begin position="727"/>
        <end position="798"/>
    </location>
</feature>
<dbReference type="Pfam" id="PF00912">
    <property type="entry name" value="Transgly"/>
    <property type="match status" value="1"/>
</dbReference>
<dbReference type="Gene3D" id="1.10.3810.10">
    <property type="entry name" value="Biosynthetic peptidoglycan transglycosylase-like"/>
    <property type="match status" value="1"/>
</dbReference>
<dbReference type="Gene3D" id="3.40.710.10">
    <property type="entry name" value="DD-peptidase/beta-lactamase superfamily"/>
    <property type="match status" value="1"/>
</dbReference>
<evidence type="ECO:0000256" key="20">
    <source>
        <dbReference type="ARBA" id="ARBA00023251"/>
    </source>
</evidence>
<comment type="subcellular location">
    <subcellularLocation>
        <location evidence="2">Cell membrane</location>
        <topology evidence="2">Single-pass type II membrane protein</topology>
    </subcellularLocation>
</comment>
<evidence type="ECO:0000256" key="16">
    <source>
        <dbReference type="ARBA" id="ARBA00022968"/>
    </source>
</evidence>
<comment type="similarity">
    <text evidence="5">In the N-terminal section; belongs to the glycosyltransferase 51 family.</text>
</comment>
<evidence type="ECO:0000256" key="17">
    <source>
        <dbReference type="ARBA" id="ARBA00022984"/>
    </source>
</evidence>
<dbReference type="FunFam" id="1.10.3810.10:FF:000001">
    <property type="entry name" value="Penicillin-binding protein 1A"/>
    <property type="match status" value="1"/>
</dbReference>
<keyword evidence="15" id="KW-0133">Cell shape</keyword>
<dbReference type="NCBIfam" id="TIGR02074">
    <property type="entry name" value="PBP_1a_fam"/>
    <property type="match status" value="1"/>
</dbReference>
<evidence type="ECO:0000256" key="1">
    <source>
        <dbReference type="ARBA" id="ARBA00002624"/>
    </source>
</evidence>
<keyword evidence="17" id="KW-0573">Peptidoglycan synthesis</keyword>
<dbReference type="UniPathway" id="UPA00219"/>
<feature type="compositionally biased region" description="Low complexity" evidence="27">
    <location>
        <begin position="752"/>
        <end position="787"/>
    </location>
</feature>
<dbReference type="GO" id="GO:0006508">
    <property type="term" value="P:proteolysis"/>
    <property type="evidence" value="ECO:0007669"/>
    <property type="project" value="UniProtKB-KW"/>
</dbReference>
<keyword evidence="12" id="KW-0808">Transferase</keyword>
<keyword evidence="14" id="KW-0378">Hydrolase</keyword>
<dbReference type="OrthoDB" id="9766909at2"/>
<proteinExistence type="inferred from homology"/>
<keyword evidence="21" id="KW-0511">Multifunctional enzyme</keyword>
<evidence type="ECO:0000256" key="25">
    <source>
        <dbReference type="ARBA" id="ARBA00049902"/>
    </source>
</evidence>
<comment type="similarity">
    <text evidence="4">In the C-terminal section; belongs to the transpeptidase family.</text>
</comment>
<evidence type="ECO:0000256" key="9">
    <source>
        <dbReference type="ARBA" id="ARBA00022645"/>
    </source>
</evidence>
<dbReference type="AlphaFoldDB" id="A0A162UBY0"/>
<keyword evidence="20" id="KW-0046">Antibiotic resistance</keyword>
<dbReference type="InterPro" id="IPR001460">
    <property type="entry name" value="PCN-bd_Tpept"/>
</dbReference>
<dbReference type="EMBL" id="LWAE01000001">
    <property type="protein sequence ID" value="KZL93750.1"/>
    <property type="molecule type" value="Genomic_DNA"/>
</dbReference>
<dbReference type="GO" id="GO:0030288">
    <property type="term" value="C:outer membrane-bounded periplasmic space"/>
    <property type="evidence" value="ECO:0007669"/>
    <property type="project" value="TreeGrafter"/>
</dbReference>
<dbReference type="PANTHER" id="PTHR32282">
    <property type="entry name" value="BINDING PROTEIN TRANSPEPTIDASE, PUTATIVE-RELATED"/>
    <property type="match status" value="1"/>
</dbReference>
<keyword evidence="9" id="KW-0121">Carboxypeptidase</keyword>
<protein>
    <recommendedName>
        <fullName evidence="7">Penicillin-binding protein 1A</fullName>
        <ecNumber evidence="24">2.4.99.28</ecNumber>
        <ecNumber evidence="6">3.4.16.4</ecNumber>
    </recommendedName>
</protein>
<dbReference type="InterPro" id="IPR023346">
    <property type="entry name" value="Lysozyme-like_dom_sf"/>
</dbReference>
<evidence type="ECO:0000313" key="32">
    <source>
        <dbReference type="Proteomes" id="UP000076603"/>
    </source>
</evidence>
<dbReference type="InterPro" id="IPR050396">
    <property type="entry name" value="Glycosyltr_51/Transpeptidase"/>
</dbReference>
<evidence type="ECO:0000256" key="26">
    <source>
        <dbReference type="ARBA" id="ARBA00060592"/>
    </source>
</evidence>
<dbReference type="GO" id="GO:0005886">
    <property type="term" value="C:plasma membrane"/>
    <property type="evidence" value="ECO:0007669"/>
    <property type="project" value="UniProtKB-SubCell"/>
</dbReference>
<evidence type="ECO:0000259" key="29">
    <source>
        <dbReference type="Pfam" id="PF00905"/>
    </source>
</evidence>
<evidence type="ECO:0000313" key="31">
    <source>
        <dbReference type="EMBL" id="KZL93750.1"/>
    </source>
</evidence>
<evidence type="ECO:0000256" key="28">
    <source>
        <dbReference type="SAM" id="Phobius"/>
    </source>
</evidence>
<reference evidence="31 32" key="1">
    <citation type="submission" date="2016-04" db="EMBL/GenBank/DDBJ databases">
        <title>Genome sequence of Clostridium magnum DSM 2767.</title>
        <authorList>
            <person name="Poehlein A."/>
            <person name="Uhlig R."/>
            <person name="Fischer R."/>
            <person name="Bahl H."/>
            <person name="Daniel R."/>
        </authorList>
    </citation>
    <scope>NUCLEOTIDE SEQUENCE [LARGE SCALE GENOMIC DNA]</scope>
    <source>
        <strain evidence="31 32">DSM 2767</strain>
    </source>
</reference>
<dbReference type="Proteomes" id="UP000076603">
    <property type="component" value="Unassembled WGS sequence"/>
</dbReference>
<feature type="domain" description="Penicillin-binding protein transpeptidase" evidence="29">
    <location>
        <begin position="360"/>
        <end position="624"/>
    </location>
</feature>
<evidence type="ECO:0000256" key="27">
    <source>
        <dbReference type="SAM" id="MobiDB-lite"/>
    </source>
</evidence>
<feature type="domain" description="Glycosyl transferase family 51" evidence="30">
    <location>
        <begin position="72"/>
        <end position="246"/>
    </location>
</feature>
<evidence type="ECO:0000256" key="18">
    <source>
        <dbReference type="ARBA" id="ARBA00022989"/>
    </source>
</evidence>
<dbReference type="EC" id="2.4.99.28" evidence="24"/>
<evidence type="ECO:0000256" key="23">
    <source>
        <dbReference type="ARBA" id="ARBA00034000"/>
    </source>
</evidence>
<feature type="transmembrane region" description="Helical" evidence="28">
    <location>
        <begin position="12"/>
        <end position="39"/>
    </location>
</feature>
<evidence type="ECO:0000256" key="6">
    <source>
        <dbReference type="ARBA" id="ARBA00012448"/>
    </source>
</evidence>
<dbReference type="Pfam" id="PF00905">
    <property type="entry name" value="Transpeptidase"/>
    <property type="match status" value="1"/>
</dbReference>
<keyword evidence="19 28" id="KW-0472">Membrane</keyword>
<dbReference type="InterPro" id="IPR036950">
    <property type="entry name" value="PBP_transglycosylase"/>
</dbReference>
<dbReference type="GO" id="GO:0008658">
    <property type="term" value="F:penicillin binding"/>
    <property type="evidence" value="ECO:0007669"/>
    <property type="project" value="InterPro"/>
</dbReference>
<comment type="pathway">
    <text evidence="26">Glycan biosynthesis.</text>
</comment>
<evidence type="ECO:0000256" key="4">
    <source>
        <dbReference type="ARBA" id="ARBA00007090"/>
    </source>
</evidence>
<keyword evidence="13 28" id="KW-0812">Transmembrane</keyword>
<evidence type="ECO:0000256" key="14">
    <source>
        <dbReference type="ARBA" id="ARBA00022801"/>
    </source>
</evidence>
<evidence type="ECO:0000256" key="11">
    <source>
        <dbReference type="ARBA" id="ARBA00022676"/>
    </source>
</evidence>
<dbReference type="GO" id="GO:0009002">
    <property type="term" value="F:serine-type D-Ala-D-Ala carboxypeptidase activity"/>
    <property type="evidence" value="ECO:0007669"/>
    <property type="project" value="UniProtKB-EC"/>
</dbReference>
<evidence type="ECO:0000256" key="5">
    <source>
        <dbReference type="ARBA" id="ARBA00007739"/>
    </source>
</evidence>
<dbReference type="GO" id="GO:0009252">
    <property type="term" value="P:peptidoglycan biosynthetic process"/>
    <property type="evidence" value="ECO:0007669"/>
    <property type="project" value="UniProtKB-UniPathway"/>
</dbReference>
<keyword evidence="11" id="KW-0328">Glycosyltransferase</keyword>
<dbReference type="PANTHER" id="PTHR32282:SF11">
    <property type="entry name" value="PENICILLIN-BINDING PROTEIN 1B"/>
    <property type="match status" value="1"/>
</dbReference>
<accession>A0A162UBY0</accession>
<name>A0A162UBY0_9CLOT</name>
<evidence type="ECO:0000256" key="24">
    <source>
        <dbReference type="ARBA" id="ARBA00044770"/>
    </source>
</evidence>
<comment type="pathway">
    <text evidence="3">Cell wall biogenesis; peptidoglycan biosynthesis.</text>
</comment>
<dbReference type="GO" id="GO:0071555">
    <property type="term" value="P:cell wall organization"/>
    <property type="evidence" value="ECO:0007669"/>
    <property type="project" value="UniProtKB-KW"/>
</dbReference>
<gene>
    <name evidence="31" type="primary">ponA</name>
    <name evidence="31" type="ORF">CLMAG_08010</name>
</gene>
<evidence type="ECO:0000256" key="19">
    <source>
        <dbReference type="ARBA" id="ARBA00023136"/>
    </source>
</evidence>
<evidence type="ECO:0000256" key="21">
    <source>
        <dbReference type="ARBA" id="ARBA00023268"/>
    </source>
</evidence>
<dbReference type="SUPFAM" id="SSF56601">
    <property type="entry name" value="beta-lactamase/transpeptidase-like"/>
    <property type="match status" value="1"/>
</dbReference>
<evidence type="ECO:0000256" key="8">
    <source>
        <dbReference type="ARBA" id="ARBA00022475"/>
    </source>
</evidence>
<dbReference type="GO" id="GO:0008955">
    <property type="term" value="F:peptidoglycan glycosyltransferase activity"/>
    <property type="evidence" value="ECO:0007669"/>
    <property type="project" value="UniProtKB-EC"/>
</dbReference>
<keyword evidence="10" id="KW-0645">Protease</keyword>
<evidence type="ECO:0000256" key="22">
    <source>
        <dbReference type="ARBA" id="ARBA00023316"/>
    </source>
</evidence>
<sequence>MVKKRKKAPNKALKITLITILSLFILSLVASFGVVLAIIKNAPDLDVNQILTLNETSVLYNDKDQFMDVVVTHDQRTVITSKDMPEDLRNAFVSIEDERFYEHNGIDLKRISGVILIDIKSKLKGQSTLQGASTITQQLLKNTLLSSEVSIKRKLQEIYLALKLEKYLTKDQILEAYMNTIFLGGRANGVEAASQQYFSKKAKDLNLIECAFIAGVTQSPSASFSAVTKKNSSSYINRTQTVLMKMYENGYISQDQYNSALNDLNSNKLTFQLQLDTNSRLSYEAFSLPAIDQVKRDLKQEYHYSDTEVQHLLMYGGLKIYTTMDKDAQDNTQKLLNNDSTLQNKSKKDKDGKIIPLQASAVIMDYHSGEVKVIIGGRGTQDALSFNRATEVSGIKAFPRRPGSAIKPLTVYGPAIDSKQVTAATDIKDAPLPDNIAKLYGQGGRQYPYNDSREYGLYGESVTLRTGLMHSLNTVAVSLENQIGLKTGAEYSEKLGLNLNATDKQSIAALSLGQLTNGTYPLNIAAAYGVFANNGLYTSPKLYRKVVDRNGRVLLENKTQTRKVFSPETAYIMYDLLKGPVSPSGTGPNANFGDMPVRGKTGTSGEQKDLWFSGLTPYYSAAVWLGYDDNSIINGIYSNTAAGVWASIMAPLHENLQPKDIDIPEGVVSAVVCEDSGKLPTSACYSDPTGNKTYSELFIDGTIPTDYCNLSHSYRTNDSIIDNLLKPFKGDTPNSNENNTINTDNKDKNKNDNANSNENNTETDNINTDQDDANSPNTNTDNNTNIKKPNKKNNVIEN</sequence>